<dbReference type="NCBIfam" id="NF004837">
    <property type="entry name" value="PRK06187.1"/>
    <property type="match status" value="1"/>
</dbReference>
<comment type="catalytic activity">
    <reaction evidence="5">
        <text>3-(methylsulfanyl)propanoate + ATP + CoA = 3-(methylsulfanyl)propanoyl-CoA + AMP + diphosphate</text>
        <dbReference type="Rhea" id="RHEA:43052"/>
        <dbReference type="ChEBI" id="CHEBI:30616"/>
        <dbReference type="ChEBI" id="CHEBI:33019"/>
        <dbReference type="ChEBI" id="CHEBI:49016"/>
        <dbReference type="ChEBI" id="CHEBI:57287"/>
        <dbReference type="ChEBI" id="CHEBI:82815"/>
        <dbReference type="ChEBI" id="CHEBI:456215"/>
        <dbReference type="EC" id="6.2.1.44"/>
    </reaction>
    <physiologicalReaction direction="left-to-right" evidence="5">
        <dbReference type="Rhea" id="RHEA:43053"/>
    </physiologicalReaction>
</comment>
<evidence type="ECO:0000313" key="10">
    <source>
        <dbReference type="EMBL" id="RJF90992.1"/>
    </source>
</evidence>
<name>A0A418WLW7_9SPHN</name>
<evidence type="ECO:0000256" key="1">
    <source>
        <dbReference type="ARBA" id="ARBA00006432"/>
    </source>
</evidence>
<keyword evidence="11" id="KW-1185">Reference proteome</keyword>
<comment type="similarity">
    <text evidence="1">Belongs to the ATP-dependent AMP-binding enzyme family.</text>
</comment>
<dbReference type="Gene3D" id="3.40.50.12780">
    <property type="entry name" value="N-terminal domain of ligase-like"/>
    <property type="match status" value="1"/>
</dbReference>
<comment type="caution">
    <text evidence="10">The sequence shown here is derived from an EMBL/GenBank/DDBJ whole genome shotgun (WGS) entry which is preliminary data.</text>
</comment>
<evidence type="ECO:0000259" key="8">
    <source>
        <dbReference type="Pfam" id="PF00501"/>
    </source>
</evidence>
<dbReference type="PROSITE" id="PS00455">
    <property type="entry name" value="AMP_BINDING"/>
    <property type="match status" value="1"/>
</dbReference>
<dbReference type="InterPro" id="IPR042099">
    <property type="entry name" value="ANL_N_sf"/>
</dbReference>
<evidence type="ECO:0000256" key="2">
    <source>
        <dbReference type="ARBA" id="ARBA00022598"/>
    </source>
</evidence>
<organism evidence="10 11">
    <name type="scientific">Sphingomonas cavernae</name>
    <dbReference type="NCBI Taxonomy" id="2320861"/>
    <lineage>
        <taxon>Bacteria</taxon>
        <taxon>Pseudomonadati</taxon>
        <taxon>Pseudomonadota</taxon>
        <taxon>Alphaproteobacteria</taxon>
        <taxon>Sphingomonadales</taxon>
        <taxon>Sphingomonadaceae</taxon>
        <taxon>Sphingomonas</taxon>
    </lineage>
</organism>
<keyword evidence="3" id="KW-0276">Fatty acid metabolism</keyword>
<evidence type="ECO:0000259" key="9">
    <source>
        <dbReference type="Pfam" id="PF13193"/>
    </source>
</evidence>
<dbReference type="Pfam" id="PF00501">
    <property type="entry name" value="AMP-binding"/>
    <property type="match status" value="1"/>
</dbReference>
<proteinExistence type="inferred from homology"/>
<keyword evidence="2 10" id="KW-0436">Ligase</keyword>
<dbReference type="FunFam" id="3.30.300.30:FF:000008">
    <property type="entry name" value="2,3-dihydroxybenzoate-AMP ligase"/>
    <property type="match status" value="1"/>
</dbReference>
<dbReference type="RefSeq" id="WP_119762666.1">
    <property type="nucleotide sequence ID" value="NZ_QYUM01000003.1"/>
</dbReference>
<dbReference type="OrthoDB" id="9803968at2"/>
<evidence type="ECO:0000256" key="4">
    <source>
        <dbReference type="ARBA" id="ARBA00023098"/>
    </source>
</evidence>
<dbReference type="GO" id="GO:0006631">
    <property type="term" value="P:fatty acid metabolic process"/>
    <property type="evidence" value="ECO:0007669"/>
    <property type="project" value="UniProtKB-KW"/>
</dbReference>
<dbReference type="PANTHER" id="PTHR43859:SF4">
    <property type="entry name" value="BUTANOATE--COA LIGASE AAE1-RELATED"/>
    <property type="match status" value="1"/>
</dbReference>
<gene>
    <name evidence="10" type="ORF">D3876_12625</name>
</gene>
<dbReference type="InterPro" id="IPR025110">
    <property type="entry name" value="AMP-bd_C"/>
</dbReference>
<feature type="domain" description="AMP-dependent synthetase/ligase" evidence="8">
    <location>
        <begin position="19"/>
        <end position="397"/>
    </location>
</feature>
<evidence type="ECO:0000313" key="11">
    <source>
        <dbReference type="Proteomes" id="UP000286100"/>
    </source>
</evidence>
<dbReference type="Proteomes" id="UP000286100">
    <property type="component" value="Unassembled WGS sequence"/>
</dbReference>
<feature type="domain" description="AMP-binding enzyme C-terminal" evidence="9">
    <location>
        <begin position="446"/>
        <end position="521"/>
    </location>
</feature>
<dbReference type="EC" id="6.2.1.44" evidence="6"/>
<dbReference type="InterPro" id="IPR000873">
    <property type="entry name" value="AMP-dep_synth/lig_dom"/>
</dbReference>
<sequence>MLGGMQDFELRVPRLIDHAEREHGQREIVSYWADGTTTRTNWVGIARDARKLAQALEKMGVKRGDRVATLAMNHSRHLVAWYGAIGMGGVIHTVNPRLFDEQLVYIANHAEDKVLFYDKAFQPIIDRLKPEWTSIEHFVCFDSDSSDGPSTSLGTGFEALIAAEDGDYRWVEGSEREPCMLCYTSGTTGNPKGVLYEHRSSVIHSMAEVAPNVFDLSNQSVVLPIVPMFHAAAWGLPFAGALAGVKFVYSAVNDGAVLCRLFNQEKVTHSAGVPTVWLAMFQHMDATGETPEHLKLVTIGGSAAPRAMIERLMKMGIRVGHAWGMTETSPIGTMGAPTWNWDEMSFEEQVDQVAKQGRVPFGVELRVVGEDGREQPRDGVSSGRLQIRGPWVIKRYFQDASGDCVDAESWFDTGDVAVMHPCGTMQITDRSKDVIKSGGEWISSVELENAAVGHPAVAEAAAIGIYHPKWDERPLLLVIKKAGAEVSAAEITAYLSDKVAKWWLPDEILFVESLPHTATGKLLKTALRTEYKDHKLPGVTEAA</sequence>
<dbReference type="EMBL" id="QYUM01000003">
    <property type="protein sequence ID" value="RJF90992.1"/>
    <property type="molecule type" value="Genomic_DNA"/>
</dbReference>
<protein>
    <recommendedName>
        <fullName evidence="7">3-methylmercaptopropionyl-CoA ligase</fullName>
        <ecNumber evidence="6">6.2.1.44</ecNumber>
    </recommendedName>
</protein>
<reference evidence="10 11" key="1">
    <citation type="submission" date="2018-09" db="EMBL/GenBank/DDBJ databases">
        <authorList>
            <person name="Zhu H."/>
        </authorList>
    </citation>
    <scope>NUCLEOTIDE SEQUENCE [LARGE SCALE GENOMIC DNA]</scope>
    <source>
        <strain evidence="10 11">K2R01-6</strain>
    </source>
</reference>
<accession>A0A418WLW7</accession>
<dbReference type="Pfam" id="PF13193">
    <property type="entry name" value="AMP-binding_C"/>
    <property type="match status" value="1"/>
</dbReference>
<dbReference type="PANTHER" id="PTHR43859">
    <property type="entry name" value="ACYL-ACTIVATING ENZYME"/>
    <property type="match status" value="1"/>
</dbReference>
<dbReference type="Gene3D" id="3.30.300.30">
    <property type="match status" value="1"/>
</dbReference>
<evidence type="ECO:0000256" key="3">
    <source>
        <dbReference type="ARBA" id="ARBA00022832"/>
    </source>
</evidence>
<evidence type="ECO:0000256" key="5">
    <source>
        <dbReference type="ARBA" id="ARBA00051915"/>
    </source>
</evidence>
<dbReference type="InterPro" id="IPR045851">
    <property type="entry name" value="AMP-bd_C_sf"/>
</dbReference>
<dbReference type="CDD" id="cd12119">
    <property type="entry name" value="ttLC_FACS_AlkK_like"/>
    <property type="match status" value="1"/>
</dbReference>
<evidence type="ECO:0000256" key="6">
    <source>
        <dbReference type="ARBA" id="ARBA00066616"/>
    </source>
</evidence>
<keyword evidence="4" id="KW-0443">Lipid metabolism</keyword>
<dbReference type="SUPFAM" id="SSF56801">
    <property type="entry name" value="Acetyl-CoA synthetase-like"/>
    <property type="match status" value="1"/>
</dbReference>
<dbReference type="GO" id="GO:0016874">
    <property type="term" value="F:ligase activity"/>
    <property type="evidence" value="ECO:0007669"/>
    <property type="project" value="UniProtKB-KW"/>
</dbReference>
<evidence type="ECO:0000256" key="7">
    <source>
        <dbReference type="ARBA" id="ARBA00067668"/>
    </source>
</evidence>
<dbReference type="AlphaFoldDB" id="A0A418WLW7"/>
<dbReference type="InterPro" id="IPR020845">
    <property type="entry name" value="AMP-binding_CS"/>
</dbReference>